<feature type="region of interest" description="Disordered" evidence="1">
    <location>
        <begin position="1"/>
        <end position="20"/>
    </location>
</feature>
<reference evidence="2" key="1">
    <citation type="submission" date="2017-08" db="EMBL/GenBank/DDBJ databases">
        <authorList>
            <person name="Cuomo C."/>
            <person name="Billmyre B."/>
            <person name="Heitman J."/>
        </authorList>
    </citation>
    <scope>NUCLEOTIDE SEQUENCE</scope>
    <source>
        <strain evidence="2">CBS 12478</strain>
    </source>
</reference>
<dbReference type="PANTHER" id="PTHR45824:SF29">
    <property type="entry name" value="GH16843P"/>
    <property type="match status" value="1"/>
</dbReference>
<reference evidence="2" key="2">
    <citation type="submission" date="2024-01" db="EMBL/GenBank/DDBJ databases">
        <title>Comparative genomics of Cryptococcus and Kwoniella reveals pathogenesis evolution and contrasting modes of karyotype evolution via chromosome fusion or intercentromeric recombination.</title>
        <authorList>
            <person name="Coelho M.A."/>
            <person name="David-Palma M."/>
            <person name="Shea T."/>
            <person name="Bowers K."/>
            <person name="McGinley-Smith S."/>
            <person name="Mohammad A.W."/>
            <person name="Gnirke A."/>
            <person name="Yurkov A.M."/>
            <person name="Nowrousian M."/>
            <person name="Sun S."/>
            <person name="Cuomo C.A."/>
            <person name="Heitman J."/>
        </authorList>
    </citation>
    <scope>NUCLEOTIDE SEQUENCE</scope>
    <source>
        <strain evidence="2">CBS 12478</strain>
    </source>
</reference>
<proteinExistence type="predicted"/>
<dbReference type="KEGG" id="ksn:43588930"/>
<feature type="region of interest" description="Disordered" evidence="1">
    <location>
        <begin position="273"/>
        <end position="295"/>
    </location>
</feature>
<dbReference type="GO" id="GO:0008526">
    <property type="term" value="F:phosphatidylinositol transfer activity"/>
    <property type="evidence" value="ECO:0007669"/>
    <property type="project" value="TreeGrafter"/>
</dbReference>
<dbReference type="SUPFAM" id="SSF52087">
    <property type="entry name" value="CRAL/TRIO domain"/>
    <property type="match status" value="1"/>
</dbReference>
<evidence type="ECO:0000313" key="2">
    <source>
        <dbReference type="EMBL" id="WWD17773.1"/>
    </source>
</evidence>
<dbReference type="CDD" id="cd00170">
    <property type="entry name" value="SEC14"/>
    <property type="match status" value="1"/>
</dbReference>
<dbReference type="Gene3D" id="3.40.525.10">
    <property type="entry name" value="CRAL-TRIO lipid binding domain"/>
    <property type="match status" value="1"/>
</dbReference>
<dbReference type="InterPro" id="IPR001251">
    <property type="entry name" value="CRAL-TRIO_dom"/>
</dbReference>
<dbReference type="PROSITE" id="PS50191">
    <property type="entry name" value="CRAL_TRIO"/>
    <property type="match status" value="1"/>
</dbReference>
<dbReference type="RefSeq" id="XP_031860905.1">
    <property type="nucleotide sequence ID" value="XM_032004790.1"/>
</dbReference>
<evidence type="ECO:0000256" key="1">
    <source>
        <dbReference type="SAM" id="MobiDB-lite"/>
    </source>
</evidence>
<organism evidence="2 3">
    <name type="scientific">Kwoniella shandongensis</name>
    <dbReference type="NCBI Taxonomy" id="1734106"/>
    <lineage>
        <taxon>Eukaryota</taxon>
        <taxon>Fungi</taxon>
        <taxon>Dikarya</taxon>
        <taxon>Basidiomycota</taxon>
        <taxon>Agaricomycotina</taxon>
        <taxon>Tremellomycetes</taxon>
        <taxon>Tremellales</taxon>
        <taxon>Cryptococcaceae</taxon>
        <taxon>Kwoniella</taxon>
    </lineage>
</organism>
<dbReference type="PANTHER" id="PTHR45824">
    <property type="entry name" value="GH16843P"/>
    <property type="match status" value="1"/>
</dbReference>
<gene>
    <name evidence="2" type="ORF">CI109_102214</name>
</gene>
<protein>
    <submittedName>
        <fullName evidence="2">Uncharacterized protein</fullName>
    </submittedName>
</protein>
<feature type="compositionally biased region" description="Pro residues" evidence="1">
    <location>
        <begin position="10"/>
        <end position="20"/>
    </location>
</feature>
<accession>A0A5M6BYQ6</accession>
<keyword evidence="3" id="KW-1185">Reference proteome</keyword>
<dbReference type="Pfam" id="PF00650">
    <property type="entry name" value="CRAL_TRIO"/>
    <property type="match status" value="1"/>
</dbReference>
<dbReference type="AlphaFoldDB" id="A0A5M6BYQ6"/>
<dbReference type="InterPro" id="IPR036865">
    <property type="entry name" value="CRAL-TRIO_dom_sf"/>
</dbReference>
<sequence>MTSFSTSLFSPPPSNSPPAPVDLTIVQQEHLRALEVHFGDVSYELPIKEHSREKTTKGDLHATITRLENCLIWRRTEQIDDVDHLAETCEEESKTGKNIVLGFSNKGQPILYFFPNRNTTPIDQRRAVHAVFMLERASDLLCDGVTNVVVIFNFAGKREGPPTSVSVARQTLHILSHYYPEKLGLCVFQNMPWIVRTFVNLMWPFVDPNTKRKVKFGSAEGGEIIRDGAVNADQLLKDGGGTLDIPYDHATYWPALMETCKKLRSNEEERWRALGEPRVGREERSFKRCTDSNSA</sequence>
<dbReference type="SMART" id="SM00516">
    <property type="entry name" value="SEC14"/>
    <property type="match status" value="1"/>
</dbReference>
<dbReference type="GeneID" id="43588930"/>
<dbReference type="EMBL" id="CP144054">
    <property type="protein sequence ID" value="WWD17773.1"/>
    <property type="molecule type" value="Genomic_DNA"/>
</dbReference>
<evidence type="ECO:0000313" key="3">
    <source>
        <dbReference type="Proteomes" id="UP000322225"/>
    </source>
</evidence>
<dbReference type="OrthoDB" id="75724at2759"/>
<dbReference type="InterPro" id="IPR052578">
    <property type="entry name" value="PI_Transfer_CRAL-TRIO"/>
</dbReference>
<dbReference type="Proteomes" id="UP000322225">
    <property type="component" value="Chromosome 4"/>
</dbReference>
<name>A0A5M6BYQ6_9TREE</name>